<feature type="region of interest" description="Disordered" evidence="1">
    <location>
        <begin position="49"/>
        <end position="74"/>
    </location>
</feature>
<gene>
    <name evidence="3" type="ORF">LMG3441_00455</name>
</gene>
<sequence>MSLLIDQCRACAHRFYPSRLWCPACGHDQVQPVAADYAELLAWTVMPAKKDESKRDESGSDKSGNNESKVGDPDDTLDLVVIATVRALPDGPVLVARLEDVPTHIGQRLRLFGRKTQGRVLPWAWTLPG</sequence>
<dbReference type="InterPro" id="IPR012340">
    <property type="entry name" value="NA-bd_OB-fold"/>
</dbReference>
<protein>
    <recommendedName>
        <fullName evidence="2">ChsH2 rubredoxin-like zinc ribbon domain-containing protein</fullName>
    </recommendedName>
</protein>
<keyword evidence="4" id="KW-1185">Reference proteome</keyword>
<dbReference type="RefSeq" id="WP_175168632.1">
    <property type="nucleotide sequence ID" value="NZ_CADIJQ010000001.1"/>
</dbReference>
<name>A0A6S6ZRI3_9BURK</name>
<evidence type="ECO:0000313" key="3">
    <source>
        <dbReference type="EMBL" id="CAB3659021.1"/>
    </source>
</evidence>
<proteinExistence type="predicted"/>
<dbReference type="EMBL" id="CADIJQ010000001">
    <property type="protein sequence ID" value="CAB3659021.1"/>
    <property type="molecule type" value="Genomic_DNA"/>
</dbReference>
<evidence type="ECO:0000313" key="4">
    <source>
        <dbReference type="Proteomes" id="UP000494269"/>
    </source>
</evidence>
<feature type="compositionally biased region" description="Basic and acidic residues" evidence="1">
    <location>
        <begin position="49"/>
        <end position="60"/>
    </location>
</feature>
<dbReference type="SUPFAM" id="SSF50249">
    <property type="entry name" value="Nucleic acid-binding proteins"/>
    <property type="match status" value="1"/>
</dbReference>
<reference evidence="3 4" key="1">
    <citation type="submission" date="2020-04" db="EMBL/GenBank/DDBJ databases">
        <authorList>
            <person name="De Canck E."/>
        </authorList>
    </citation>
    <scope>NUCLEOTIDE SEQUENCE [LARGE SCALE GENOMIC DNA]</scope>
    <source>
        <strain evidence="3 4">LMG 3441</strain>
    </source>
</reference>
<feature type="domain" description="ChsH2 rubredoxin-like zinc ribbon" evidence="2">
    <location>
        <begin position="3"/>
        <end position="29"/>
    </location>
</feature>
<dbReference type="AlphaFoldDB" id="A0A6S6ZRI3"/>
<dbReference type="Pfam" id="PF12172">
    <property type="entry name" value="zf-ChsH2"/>
    <property type="match status" value="1"/>
</dbReference>
<organism evidence="3 4">
    <name type="scientific">Achromobacter kerstersii</name>
    <dbReference type="NCBI Taxonomy" id="1353890"/>
    <lineage>
        <taxon>Bacteria</taxon>
        <taxon>Pseudomonadati</taxon>
        <taxon>Pseudomonadota</taxon>
        <taxon>Betaproteobacteria</taxon>
        <taxon>Burkholderiales</taxon>
        <taxon>Alcaligenaceae</taxon>
        <taxon>Achromobacter</taxon>
    </lineage>
</organism>
<evidence type="ECO:0000256" key="1">
    <source>
        <dbReference type="SAM" id="MobiDB-lite"/>
    </source>
</evidence>
<dbReference type="Proteomes" id="UP000494269">
    <property type="component" value="Unassembled WGS sequence"/>
</dbReference>
<dbReference type="InterPro" id="IPR022002">
    <property type="entry name" value="ChsH2_Znr"/>
</dbReference>
<accession>A0A6S6ZRI3</accession>
<evidence type="ECO:0000259" key="2">
    <source>
        <dbReference type="Pfam" id="PF12172"/>
    </source>
</evidence>